<feature type="compositionally biased region" description="Basic and acidic residues" evidence="5">
    <location>
        <begin position="380"/>
        <end position="389"/>
    </location>
</feature>
<feature type="compositionally biased region" description="Polar residues" evidence="5">
    <location>
        <begin position="2813"/>
        <end position="2841"/>
    </location>
</feature>
<feature type="compositionally biased region" description="Low complexity" evidence="5">
    <location>
        <begin position="1545"/>
        <end position="1558"/>
    </location>
</feature>
<feature type="compositionally biased region" description="Polar residues" evidence="5">
    <location>
        <begin position="1777"/>
        <end position="1808"/>
    </location>
</feature>
<feature type="region of interest" description="Disordered" evidence="5">
    <location>
        <begin position="2804"/>
        <end position="2847"/>
    </location>
</feature>
<evidence type="ECO:0000256" key="1">
    <source>
        <dbReference type="ARBA" id="ARBA00007374"/>
    </source>
</evidence>
<feature type="region of interest" description="Disordered" evidence="5">
    <location>
        <begin position="749"/>
        <end position="817"/>
    </location>
</feature>
<feature type="region of interest" description="Disordered" evidence="5">
    <location>
        <begin position="98"/>
        <end position="178"/>
    </location>
</feature>
<feature type="compositionally biased region" description="Polar residues" evidence="5">
    <location>
        <begin position="1157"/>
        <end position="1166"/>
    </location>
</feature>
<gene>
    <name evidence="6" type="ORF">CSUI_001192</name>
</gene>
<dbReference type="EC" id="2.7.-.-" evidence="4"/>
<dbReference type="InterPro" id="IPR038286">
    <property type="entry name" value="IPK_sf"/>
</dbReference>
<keyword evidence="2 4" id="KW-0808">Transferase</keyword>
<name>A0A2C6LCK5_9APIC</name>
<feature type="region of interest" description="Disordered" evidence="5">
    <location>
        <begin position="2183"/>
        <end position="2285"/>
    </location>
</feature>
<feature type="compositionally biased region" description="Basic and acidic residues" evidence="5">
    <location>
        <begin position="164"/>
        <end position="178"/>
    </location>
</feature>
<dbReference type="GO" id="GO:0005634">
    <property type="term" value="C:nucleus"/>
    <property type="evidence" value="ECO:0007669"/>
    <property type="project" value="TreeGrafter"/>
</dbReference>
<feature type="compositionally biased region" description="Low complexity" evidence="5">
    <location>
        <begin position="2183"/>
        <end position="2193"/>
    </location>
</feature>
<feature type="compositionally biased region" description="Basic and acidic residues" evidence="5">
    <location>
        <begin position="2604"/>
        <end position="2631"/>
    </location>
</feature>
<feature type="region of interest" description="Disordered" evidence="5">
    <location>
        <begin position="2942"/>
        <end position="2977"/>
    </location>
</feature>
<evidence type="ECO:0000256" key="5">
    <source>
        <dbReference type="SAM" id="MobiDB-lite"/>
    </source>
</evidence>
<dbReference type="GO" id="GO:0005737">
    <property type="term" value="C:cytoplasm"/>
    <property type="evidence" value="ECO:0007669"/>
    <property type="project" value="TreeGrafter"/>
</dbReference>
<feature type="region of interest" description="Disordered" evidence="5">
    <location>
        <begin position="1192"/>
        <end position="1223"/>
    </location>
</feature>
<keyword evidence="3 4" id="KW-0418">Kinase</keyword>
<dbReference type="GeneID" id="94424609"/>
<dbReference type="GO" id="GO:0046854">
    <property type="term" value="P:phosphatidylinositol phosphate biosynthetic process"/>
    <property type="evidence" value="ECO:0007669"/>
    <property type="project" value="TreeGrafter"/>
</dbReference>
<evidence type="ECO:0000256" key="4">
    <source>
        <dbReference type="RuleBase" id="RU363090"/>
    </source>
</evidence>
<sequence>MNIIEAYRHQVGGHSRLIKPKDSSKVYKPLNENEYRFYEKLSALGASNAESGPLHILKKFVPHYYGVTEVCVRAQFQKVEDSAGSSSHAVLASKEKCAVSEPLDDPQQRGTKQHAQLDRPWTRKSGENGDPSGKGARDGVGGKERKCCHPLQPCVSGQQNRETPPAHRERECDATEARKETHEIVRAVGKHARPRERVGLPRNGMRVFFPETIRPGNISCSSCQKQQHVGGSQLQPLEGPEGAEGEGPGTGLCYEPQTTPPVAGRTTVRTAIPAGRSVGSRAESHGELSDGGKSLFPLPSRSVTPTSALFSEDHSCVQAEAEHKDSVQDEGNVPTLRTPRILDAVRAGGKDTLDLSCRGFFRSFPLTAEKNSPLAGSECSETRERRPSVVDRIQANDQEGKNDCGVSEYSSISLWAEGPQGLAVKPSNAACRAEKLVDGSVRPGSQSPDVSSGRGVQTSAPVDSEAGSPGAGGQGTPPTVRGHLRHIVLEDLVYGFKKPCVLDIKMGKRQRKVGASPEKEKRQLEKSMKTTSHELGFRLCGCQYYNKKTDTLCYRDKYWGRKLTKEKVPNAIRQWFWNGSTLYVELIPVLLEKLHIFYNCVAQLKHYRFWSSSLLWVYDGGLSDPEERRASLDIRMIDFANTIYLRDNPTPDEEYLFGLLNLIEGLETLLAATTPQQASRQLPPCASSLPSVSSSNSASFPAPSASPAKGVTVPLPALTQTSKLWALPVEGCKSVKQGQCGQANNLFPSQVEESRRQRRFPCRNVETPQLAVHERNDKQKTAVTLPRGGSTSRSNSSSSSSRYQPHGANTAISSFSPPAVSEADSACSSRSGVCPSDSGRKNVAAPLVAFSAATAPGPVFSASYVQPRCGAYETGCAGASPFSGSTTPLSSTSAVSRAVTGTYYPVPVSDRGGAVAVGLQSSSTGVSGEAVSALPPQAKPDVGQPWSRSVSQSGSRAAKKRRRIYAAPAVLEKRAAGVQEKPLSHAGPLTFSAVDRIPLTEWGGDTVVLKVAPAGIGVMKQLVRSGGASQGSGGRAQMPQQYHTHGFQQQLASPCHTPQRQAETRLPEADWVRGLHLFQTAQSPANQQAALSVGGAGTVGQNSTDAEKAPCSSTVFPFHKFRLGSQAVGAFGTAKQFNKRQPPSRRPGVFREDEDSVTSSSQQQNLVCWGGAPSSRADASCVSSRKLSQSKLFRRSSQAANEDPSGRPVERGEEAAQEESESSRSSVTSCVALDYREVDLLFSSKRLALARRRRKRRDIEYSRVSSGGYRCHGFCRERRRRAFSKGRVSLRSLPASTRSDISKESDSESLQRQRNPGGIHIKTLCPRHIIGEEESCQCPGSRGDKGMNTLPDTLRPVSVKGKARSNEAPGLMMRTGPPLLSELGGTSMERSGPSVSQRATPGGVDDDFALHDGSSGDAAKKAGGLDAGEGCGLADPLSPPVSIAPADRVLGGTLQVLPTKSQTRENFHHALRAAGHFRDTLSCVLSPLSQPAQSSACPVVLERTTTRDGRTGAQPITEVAPSHLSLAAGDACRRSGGRQAGPQQTCSDELSSSCSDTSRNSPRLLLRTQCGRDNKVLLRGLLEKTESERGTARVTAVTAVTGGEVNSVGKMMELEKGAESRSDSRGVRLTRVSDGESLGQAKTVRGTTAVETAVLAKQHGHETGLRDEAERSSLKGGEEGRETRRNGRGMLSNTVTEGPRTATGDFQAGIATGKGVVVFTTASPSALHTFSVRAVGMVDRNQGATAADQATETTIGSHRDRISQTGRLPSEGELEFSRSSAAGQPGPTLSHSMSGSTLSDSAPATMKTQPPLWPAVTSPACCAPTSSEYVCPPSGSLAHPRILSSYPSGSSLCATRLTAPSHCTPVSSLSSPSSTALSAMPCFLSSPCSCRLLPFSTVTTEAPLGPVFGAAQSSSSFSIKSQEGISLPPMPHPHRAPVSPAASVRPASLPFFQAGACGATSYSGSPSPLQSLQLSAVAAFQGILLKPQEAALSPGRSVPRPTHETLHKQGEVSGFAQPVFCPSANPVLSCLSSGRLAEYSLGSVAPPLSFGEAQQQPMQSERRRRSFEWVPSSSEEAGDSCAMSRQATASTHGLLPSPPSLRRALSIEFVPTALFRRSLSAPNLRRTAESRRWTSVPYSDWLGFPGGLYASLANTDRPVFMRSLYGCVSDSYMTVSSDDFGDSLDNSSSSSFSESEKDDTPKQESGREHDNSGSISSGEDLHSPQREHISTDSEFSSPFSSGDEEEASPPRASAADDAGYDAGDDVAKRAKKRRSSRLRQSCKNKRKVCNLEGQKKQEMTVFRGQVELSRKLDQPFEIASRKGVGAGGLQKGSTRFTASRANQVRCCTKKGSSSVFLLKKIGQDLQPASHFPEISAGFQQPAHAELGDLHQAGCRSLPLTHRSWHSAELGTRTDTSGLWTVPAFSSGWTDGALEGCEANKRPGRRTSVVGEAGCPLEDASDMKRDPFALHDDPWSLVTNGAESPRSFKHSLYNPARKTKDVAHSQIHGLWGTPETGSMKRGQEQLAVEAKRLQHATQPRNVTSVVACEDRVSRRSCPRRLSDQEPRRIRVDQENLQPALAEAAAHIRNDLLEEEGISQNTRQLMETRERRPALGDDLPERGRLRRGWDEGKMSSGGEARDSVTCVASSGLCSPKWSCRTSESPRPASQGLPRLGASFSSRRLDLPNIAERVCSSPATWTSPPCQRQPSSLQADILPGLRSKSSPLSEKYCHSTTNPCWQAVVDSWMPRSTLLSSSGGGFRDCPSNLASLPCQPGTPLNCPYTLCLVSSDPKIVARSECRSGVKERKGLHLESRSSATPAVSCQESEPLTQQRTPFSQSQGQVEGRAVRVTTRRDLTRREARRVFRLRERKKSKHLQALSSFPPFPRRHSVSVVQQKVFLPFRGFTACQLAESVTARLLENAQKGELSGAQSQARQTCLEFSTEPIHSSERAQETASSFTPEQDLSSGSTGAHESRDMFSGKQQVFRNQSEGYGRGLFACPQRPTRTANYCFPCQMPTPCSCGSSSRRVIVRGVVRGLPDDKSPSTASECKSCGTVTEYPDGRAAGAPGGVSTGSTRRGVYGDDLCAPLVLGSMDADAVLRLGLGLGLGMGMSRASMHAWDPSPTLFSSPSDLGFLLSPNQGEGSREFFCSSKPEMAASGSLRLTQGGGGDIAPLLEWVLRQWPRQFRDSAFDLMRQATSACRSPRNRDLVEGVSRSRVTGREGDCRRGRSSSMAIPGQHEVGRSTVGGPNAETSSVRRCLGVGRCPHVHAVLHAPGSCCERATHFAATRQAAFNPHFRPVCRECQYFGGSGVGKVCERGRLAGGGENQTGALVKRRPSDGVCPSEAVPLHAGLSRQTDGNVVPRTCGCGGHSPSAGTRSGSDVRANHYLAWAGCPDRCQLSSCGAVHFRSREGSPGPDLKVPANTPFCSDPDHSPGAAFCHPEAAPPVFSRPGLGDIQ</sequence>
<feature type="region of interest" description="Disordered" evidence="5">
    <location>
        <begin position="2050"/>
        <end position="2096"/>
    </location>
</feature>
<feature type="region of interest" description="Disordered" evidence="5">
    <location>
        <begin position="1531"/>
        <end position="1559"/>
    </location>
</feature>
<dbReference type="Gene3D" id="3.30.470.160">
    <property type="entry name" value="Inositol polyphosphate kinase"/>
    <property type="match status" value="1"/>
</dbReference>
<dbReference type="GO" id="GO:0032958">
    <property type="term" value="P:inositol phosphate biosynthetic process"/>
    <property type="evidence" value="ECO:0007669"/>
    <property type="project" value="InterPro"/>
</dbReference>
<comment type="caution">
    <text evidence="6">The sequence shown here is derived from an EMBL/GenBank/DDBJ whole genome shotgun (WGS) entry which is preliminary data.</text>
</comment>
<feature type="compositionally biased region" description="Low complexity" evidence="5">
    <location>
        <begin position="790"/>
        <end position="802"/>
    </location>
</feature>
<feature type="region of interest" description="Disordered" evidence="5">
    <location>
        <begin position="1294"/>
        <end position="1315"/>
    </location>
</feature>
<dbReference type="PANTHER" id="PTHR12400">
    <property type="entry name" value="INOSITOL POLYPHOSPHATE KINASE"/>
    <property type="match status" value="1"/>
</dbReference>
<feature type="region of interest" description="Disordered" evidence="5">
    <location>
        <begin position="1383"/>
        <end position="1402"/>
    </location>
</feature>
<feature type="region of interest" description="Disordered" evidence="5">
    <location>
        <begin position="1743"/>
        <end position="1810"/>
    </location>
</feature>
<feature type="region of interest" description="Disordered" evidence="5">
    <location>
        <begin position="1336"/>
        <end position="1355"/>
    </location>
</feature>
<keyword evidence="7" id="KW-1185">Reference proteome</keyword>
<feature type="compositionally biased region" description="Basic and acidic residues" evidence="5">
    <location>
        <begin position="115"/>
        <end position="127"/>
    </location>
</feature>
<feature type="compositionally biased region" description="Basic residues" evidence="5">
    <location>
        <begin position="2269"/>
        <end position="2285"/>
    </location>
</feature>
<accession>A0A2C6LCK5</accession>
<feature type="region of interest" description="Disordered" evidence="5">
    <location>
        <begin position="2603"/>
        <end position="2639"/>
    </location>
</feature>
<feature type="compositionally biased region" description="Basic and acidic residues" evidence="5">
    <location>
        <begin position="1204"/>
        <end position="1214"/>
    </location>
</feature>
<dbReference type="OrthoDB" id="334010at2759"/>
<dbReference type="InterPro" id="IPR005522">
    <property type="entry name" value="IPK"/>
</dbReference>
<dbReference type="GO" id="GO:0000828">
    <property type="term" value="F:inositol hexakisphosphate kinase activity"/>
    <property type="evidence" value="ECO:0007669"/>
    <property type="project" value="TreeGrafter"/>
</dbReference>
<dbReference type="RefSeq" id="XP_067926630.1">
    <property type="nucleotide sequence ID" value="XM_068061398.1"/>
</dbReference>
<feature type="compositionally biased region" description="Basic and acidic residues" evidence="5">
    <location>
        <begin position="1659"/>
        <end position="1685"/>
    </location>
</feature>
<dbReference type="Pfam" id="PF03770">
    <property type="entry name" value="IPK"/>
    <property type="match status" value="1"/>
</dbReference>
<feature type="compositionally biased region" description="Basic and acidic residues" evidence="5">
    <location>
        <begin position="135"/>
        <end position="147"/>
    </location>
</feature>
<evidence type="ECO:0000256" key="2">
    <source>
        <dbReference type="ARBA" id="ARBA00022679"/>
    </source>
</evidence>
<feature type="compositionally biased region" description="Basic and acidic residues" evidence="5">
    <location>
        <begin position="1300"/>
        <end position="1311"/>
    </location>
</feature>
<comment type="similarity">
    <text evidence="1 4">Belongs to the inositol phosphokinase (IPK) family.</text>
</comment>
<proteinExistence type="inferred from homology"/>
<feature type="region of interest" description="Disordered" evidence="5">
    <location>
        <begin position="227"/>
        <end position="249"/>
    </location>
</feature>
<evidence type="ECO:0000256" key="3">
    <source>
        <dbReference type="ARBA" id="ARBA00022777"/>
    </source>
</evidence>
<feature type="compositionally biased region" description="Basic and acidic residues" evidence="5">
    <location>
        <begin position="2194"/>
        <end position="2211"/>
    </location>
</feature>
<feature type="region of interest" description="Disordered" evidence="5">
    <location>
        <begin position="1658"/>
        <end position="1702"/>
    </location>
</feature>
<dbReference type="SUPFAM" id="SSF56104">
    <property type="entry name" value="SAICAR synthase-like"/>
    <property type="match status" value="1"/>
</dbReference>
<feature type="region of interest" description="Disordered" evidence="5">
    <location>
        <begin position="1025"/>
        <end position="1049"/>
    </location>
</feature>
<feature type="region of interest" description="Disordered" evidence="5">
    <location>
        <begin position="928"/>
        <end position="961"/>
    </location>
</feature>
<dbReference type="Proteomes" id="UP000221165">
    <property type="component" value="Unassembled WGS sequence"/>
</dbReference>
<protein>
    <recommendedName>
        <fullName evidence="4">Kinase</fullName>
        <ecNumber evidence="4">2.7.-.-</ecNumber>
    </recommendedName>
</protein>
<feature type="compositionally biased region" description="Basic and acidic residues" evidence="5">
    <location>
        <begin position="2219"/>
        <end position="2231"/>
    </location>
</feature>
<dbReference type="VEuPathDB" id="ToxoDB:CSUI_001192"/>
<evidence type="ECO:0000313" key="6">
    <source>
        <dbReference type="EMBL" id="PHJ24958.1"/>
    </source>
</evidence>
<feature type="compositionally biased region" description="Polar residues" evidence="5">
    <location>
        <begin position="1038"/>
        <end position="1049"/>
    </location>
</feature>
<feature type="region of interest" description="Disordered" evidence="5">
    <location>
        <begin position="371"/>
        <end position="405"/>
    </location>
</feature>
<evidence type="ECO:0000313" key="7">
    <source>
        <dbReference type="Proteomes" id="UP000221165"/>
    </source>
</evidence>
<reference evidence="6 7" key="1">
    <citation type="journal article" date="2017" name="Int. J. Parasitol.">
        <title>The genome of the protozoan parasite Cystoisospora suis and a reverse vaccinology approach to identify vaccine candidates.</title>
        <authorList>
            <person name="Palmieri N."/>
            <person name="Shrestha A."/>
            <person name="Ruttkowski B."/>
            <person name="Beck T."/>
            <person name="Vogl C."/>
            <person name="Tomley F."/>
            <person name="Blake D.P."/>
            <person name="Joachim A."/>
        </authorList>
    </citation>
    <scope>NUCLEOTIDE SEQUENCE [LARGE SCALE GENOMIC DNA]</scope>
    <source>
        <strain evidence="6 7">Wien I</strain>
    </source>
</reference>
<feature type="compositionally biased region" description="Polar residues" evidence="5">
    <location>
        <begin position="2953"/>
        <end position="2971"/>
    </location>
</feature>
<feature type="compositionally biased region" description="Polar residues" evidence="5">
    <location>
        <begin position="443"/>
        <end position="461"/>
    </location>
</feature>
<organism evidence="6 7">
    <name type="scientific">Cystoisospora suis</name>
    <dbReference type="NCBI Taxonomy" id="483139"/>
    <lineage>
        <taxon>Eukaryota</taxon>
        <taxon>Sar</taxon>
        <taxon>Alveolata</taxon>
        <taxon>Apicomplexa</taxon>
        <taxon>Conoidasida</taxon>
        <taxon>Coccidia</taxon>
        <taxon>Eucoccidiorida</taxon>
        <taxon>Eimeriorina</taxon>
        <taxon>Sarcocystidae</taxon>
        <taxon>Cystoisospora</taxon>
    </lineage>
</organism>
<feature type="compositionally biased region" description="Polar residues" evidence="5">
    <location>
        <begin position="1743"/>
        <end position="1756"/>
    </location>
</feature>
<feature type="region of interest" description="Disordered" evidence="5">
    <location>
        <begin position="276"/>
        <end position="299"/>
    </location>
</feature>
<feature type="compositionally biased region" description="Polar residues" evidence="5">
    <location>
        <begin position="946"/>
        <end position="955"/>
    </location>
</feature>
<dbReference type="EMBL" id="MIGC01000475">
    <property type="protein sequence ID" value="PHJ24958.1"/>
    <property type="molecule type" value="Genomic_DNA"/>
</dbReference>
<feature type="region of interest" description="Disordered" evidence="5">
    <location>
        <begin position="439"/>
        <end position="479"/>
    </location>
</feature>
<feature type="region of interest" description="Disordered" evidence="5">
    <location>
        <begin position="3220"/>
        <end position="3250"/>
    </location>
</feature>
<feature type="region of interest" description="Disordered" evidence="5">
    <location>
        <begin position="1921"/>
        <end position="1941"/>
    </location>
</feature>
<dbReference type="PANTHER" id="PTHR12400:SF21">
    <property type="entry name" value="KINASE"/>
    <property type="match status" value="1"/>
</dbReference>
<feature type="region of interest" description="Disordered" evidence="5">
    <location>
        <begin position="1133"/>
        <end position="1177"/>
    </location>
</feature>
<feature type="compositionally biased region" description="Low complexity" evidence="5">
    <location>
        <begin position="2232"/>
        <end position="2241"/>
    </location>
</feature>